<reference evidence="3" key="1">
    <citation type="submission" date="2014-02" db="EMBL/GenBank/DDBJ databases">
        <authorList>
            <person name="Genoscope - CEA"/>
        </authorList>
    </citation>
    <scope>NUCLEOTIDE SEQUENCE</scope>
    <source>
        <strain evidence="3">LS3</strain>
    </source>
</reference>
<dbReference type="Pfam" id="PF00551">
    <property type="entry name" value="Formyl_trans_N"/>
    <property type="match status" value="1"/>
</dbReference>
<dbReference type="AlphaFoldDB" id="A0A060T2Q0"/>
<gene>
    <name evidence="3" type="ORF">GNLVRS02_ARAD1C29876g</name>
</gene>
<proteinExistence type="predicted"/>
<dbReference type="GO" id="GO:0005739">
    <property type="term" value="C:mitochondrion"/>
    <property type="evidence" value="ECO:0007669"/>
    <property type="project" value="TreeGrafter"/>
</dbReference>
<evidence type="ECO:0000313" key="3">
    <source>
        <dbReference type="EMBL" id="CDP35198.1"/>
    </source>
</evidence>
<sequence length="407" mass="45630">MMRALRPAQPLGYYSGHVWRHRLQWSVVRPRILGLRLVHVESIVKSDGEIKLPSNPLRIAFFGSDFFSVESLDKLRELQLQEPRLIEQLDVITRPPKRAGRDRKQIRDTCVADYAVEHSMNVLRAETGQQIDALAANKYNMAIAVSYGVMISQTFLGTLQYGGLNIHPSMLPSLAGAAPIHHALLNRQPFTGVTVQSLHPTEFDKGRILYQTPQIPIDAENQSLDALSSQLALIGACSLVKVLKEGRYIDQSFSLPHNPLYPPSKAPKLVSSDKIVELSKQNVQDILLRFRVMGPQHFFIKCDEMKRKKVKKAGVTRRLILSNLDNASTKYPGIENDPQIASLELGQFAFADSDRSLILRVKNGYLSAQNVLFEGYQASDIPAFRASLRKKGINYRPLQLLTTPPSS</sequence>
<dbReference type="EMBL" id="HG937693">
    <property type="protein sequence ID" value="CDP35198.1"/>
    <property type="molecule type" value="Genomic_DNA"/>
</dbReference>
<feature type="domain" description="Formyl transferase N-terminal" evidence="2">
    <location>
        <begin position="58"/>
        <end position="237"/>
    </location>
</feature>
<dbReference type="EC" id="2.1.2.9" evidence="1"/>
<dbReference type="InterPro" id="IPR036477">
    <property type="entry name" value="Formyl_transf_N_sf"/>
</dbReference>
<dbReference type="CDD" id="cd08646">
    <property type="entry name" value="FMT_core_Met-tRNA-FMT_N"/>
    <property type="match status" value="1"/>
</dbReference>
<dbReference type="InterPro" id="IPR041711">
    <property type="entry name" value="Met-tRNA-FMT_N"/>
</dbReference>
<dbReference type="SUPFAM" id="SSF53328">
    <property type="entry name" value="Formyltransferase"/>
    <property type="match status" value="1"/>
</dbReference>
<name>A0A060T2Q0_BLAAD</name>
<dbReference type="PhylomeDB" id="A0A060T2Q0"/>
<evidence type="ECO:0000256" key="1">
    <source>
        <dbReference type="ARBA" id="ARBA00012261"/>
    </source>
</evidence>
<protein>
    <recommendedName>
        <fullName evidence="1">methionyl-tRNA formyltransferase</fullName>
        <ecNumber evidence="1">2.1.2.9</ecNumber>
    </recommendedName>
</protein>
<accession>A0A060T2Q0</accession>
<dbReference type="PANTHER" id="PTHR11138">
    <property type="entry name" value="METHIONYL-TRNA FORMYLTRANSFERASE"/>
    <property type="match status" value="1"/>
</dbReference>
<organism evidence="3">
    <name type="scientific">Blastobotrys adeninivorans</name>
    <name type="common">Yeast</name>
    <name type="synonym">Arxula adeninivorans</name>
    <dbReference type="NCBI Taxonomy" id="409370"/>
    <lineage>
        <taxon>Eukaryota</taxon>
        <taxon>Fungi</taxon>
        <taxon>Dikarya</taxon>
        <taxon>Ascomycota</taxon>
        <taxon>Saccharomycotina</taxon>
        <taxon>Dipodascomycetes</taxon>
        <taxon>Dipodascales</taxon>
        <taxon>Trichomonascaceae</taxon>
        <taxon>Blastobotrys</taxon>
    </lineage>
</organism>
<dbReference type="InterPro" id="IPR002376">
    <property type="entry name" value="Formyl_transf_N"/>
</dbReference>
<reference evidence="3" key="2">
    <citation type="submission" date="2014-06" db="EMBL/GenBank/DDBJ databases">
        <title>The complete genome of Blastobotrys (Arxula) adeninivorans LS3 - a yeast of biotechnological interest.</title>
        <authorList>
            <person name="Kunze G."/>
            <person name="Gaillardin C."/>
            <person name="Czernicka M."/>
            <person name="Durrens P."/>
            <person name="Martin T."/>
            <person name="Boer E."/>
            <person name="Gabaldon T."/>
            <person name="Cruz J."/>
            <person name="Talla E."/>
            <person name="Marck C."/>
            <person name="Goffeau A."/>
            <person name="Barbe V."/>
            <person name="Baret P."/>
            <person name="Baronian K."/>
            <person name="Beier S."/>
            <person name="Bleykasten C."/>
            <person name="Bode R."/>
            <person name="Casaregola S."/>
            <person name="Despons L."/>
            <person name="Fairhead C."/>
            <person name="Giersberg M."/>
            <person name="Gierski P."/>
            <person name="Hahnel U."/>
            <person name="Hartmann A."/>
            <person name="Jankowska D."/>
            <person name="Jubin C."/>
            <person name="Jung P."/>
            <person name="Lafontaine I."/>
            <person name="Leh-Louis V."/>
            <person name="Lemaire M."/>
            <person name="Marcet-Houben M."/>
            <person name="Mascher M."/>
            <person name="Morel G."/>
            <person name="Richard G.-F."/>
            <person name="Riechen J."/>
            <person name="Sacerdot C."/>
            <person name="Sarkar A."/>
            <person name="Savel G."/>
            <person name="Schacherer J."/>
            <person name="Sherman D."/>
            <person name="Straub M.-L."/>
            <person name="Stein N."/>
            <person name="Thierry A."/>
            <person name="Trautwein-Schult A."/>
            <person name="Westhof E."/>
            <person name="Worch S."/>
            <person name="Dujon B."/>
            <person name="Souciet J.-L."/>
            <person name="Wincker P."/>
            <person name="Scholz U."/>
            <person name="Neuveglise N."/>
        </authorList>
    </citation>
    <scope>NUCLEOTIDE SEQUENCE</scope>
    <source>
        <strain evidence="3">LS3</strain>
    </source>
</reference>
<evidence type="ECO:0000259" key="2">
    <source>
        <dbReference type="Pfam" id="PF00551"/>
    </source>
</evidence>
<dbReference type="GO" id="GO:0004479">
    <property type="term" value="F:methionyl-tRNA formyltransferase activity"/>
    <property type="evidence" value="ECO:0007669"/>
    <property type="project" value="UniProtKB-EC"/>
</dbReference>
<dbReference type="Gene3D" id="3.40.50.12230">
    <property type="match status" value="1"/>
</dbReference>
<dbReference type="PANTHER" id="PTHR11138:SF5">
    <property type="entry name" value="METHIONYL-TRNA FORMYLTRANSFERASE, MITOCHONDRIAL"/>
    <property type="match status" value="1"/>
</dbReference>